<reference evidence="2" key="1">
    <citation type="submission" date="2021-04" db="EMBL/GenBank/DDBJ databases">
        <title>Genome seq and assembly of Bacillus sp.</title>
        <authorList>
            <person name="Chhetri G."/>
        </authorList>
    </citation>
    <scope>NUCLEOTIDE SEQUENCE</scope>
    <source>
        <strain evidence="2">RG28</strain>
    </source>
</reference>
<proteinExistence type="predicted"/>
<dbReference type="EMBL" id="JAGIYQ010000015">
    <property type="protein sequence ID" value="MBP0726825.1"/>
    <property type="molecule type" value="Genomic_DNA"/>
</dbReference>
<evidence type="ECO:0000313" key="2">
    <source>
        <dbReference type="EMBL" id="MBP0726825.1"/>
    </source>
</evidence>
<keyword evidence="1" id="KW-1133">Transmembrane helix</keyword>
<name>A0A940NS54_9BACI</name>
<protein>
    <submittedName>
        <fullName evidence="2">Uncharacterized protein</fullName>
    </submittedName>
</protein>
<feature type="transmembrane region" description="Helical" evidence="1">
    <location>
        <begin position="217"/>
        <end position="237"/>
    </location>
</feature>
<evidence type="ECO:0000313" key="3">
    <source>
        <dbReference type="Proteomes" id="UP000682134"/>
    </source>
</evidence>
<sequence>MNRFLKLVNFELNRFSKIYIGLIILVSLLQLGGVWYVFHQDLGKVKNSLQNGSMSLVDYVKNNGPIDFQTVALSTYFLFPILLAVATLLIYVFLIWYRDWFGKNLFSYRLFMLPSNRISIYLAKATTILLLVFGMIALQMLLLPLEGFIYHSILPNELQVPVSILDINSINSRNAFLSLLIPKDFIQFLLSYGLGFISLLVIFTGILLERSFRWKGIILGIIYFVFAITLFICPIYINGSVVPSGYFYPSELLIIEIIICLLIGALSIWISKWLLNKKVGV</sequence>
<keyword evidence="3" id="KW-1185">Reference proteome</keyword>
<keyword evidence="1" id="KW-0472">Membrane</keyword>
<dbReference type="AlphaFoldDB" id="A0A940NS54"/>
<organism evidence="2 3">
    <name type="scientific">Gottfriedia endophytica</name>
    <dbReference type="NCBI Taxonomy" id="2820819"/>
    <lineage>
        <taxon>Bacteria</taxon>
        <taxon>Bacillati</taxon>
        <taxon>Bacillota</taxon>
        <taxon>Bacilli</taxon>
        <taxon>Bacillales</taxon>
        <taxon>Bacillaceae</taxon>
        <taxon>Gottfriedia</taxon>
    </lineage>
</organism>
<feature type="transmembrane region" description="Helical" evidence="1">
    <location>
        <begin position="118"/>
        <end position="142"/>
    </location>
</feature>
<evidence type="ECO:0000256" key="1">
    <source>
        <dbReference type="SAM" id="Phobius"/>
    </source>
</evidence>
<feature type="transmembrane region" description="Helical" evidence="1">
    <location>
        <begin position="185"/>
        <end position="208"/>
    </location>
</feature>
<comment type="caution">
    <text evidence="2">The sequence shown here is derived from an EMBL/GenBank/DDBJ whole genome shotgun (WGS) entry which is preliminary data.</text>
</comment>
<dbReference type="Proteomes" id="UP000682134">
    <property type="component" value="Unassembled WGS sequence"/>
</dbReference>
<accession>A0A940NS54</accession>
<dbReference type="RefSeq" id="WP_209407166.1">
    <property type="nucleotide sequence ID" value="NZ_JAGIYQ010000015.1"/>
</dbReference>
<feature type="transmembrane region" description="Helical" evidence="1">
    <location>
        <begin position="252"/>
        <end position="275"/>
    </location>
</feature>
<keyword evidence="1" id="KW-0812">Transmembrane</keyword>
<feature type="transmembrane region" description="Helical" evidence="1">
    <location>
        <begin position="20"/>
        <end position="38"/>
    </location>
</feature>
<gene>
    <name evidence="2" type="ORF">J5Y03_16835</name>
</gene>
<feature type="transmembrane region" description="Helical" evidence="1">
    <location>
        <begin position="77"/>
        <end position="97"/>
    </location>
</feature>